<feature type="region of interest" description="Disordered" evidence="9">
    <location>
        <begin position="859"/>
        <end position="900"/>
    </location>
</feature>
<evidence type="ECO:0000313" key="11">
    <source>
        <dbReference type="EMBL" id="KAK8393765.1"/>
    </source>
</evidence>
<dbReference type="InterPro" id="IPR016035">
    <property type="entry name" value="Acyl_Trfase/lysoPLipase"/>
</dbReference>
<dbReference type="PROSITE" id="PS50088">
    <property type="entry name" value="ANK_REPEAT"/>
    <property type="match status" value="4"/>
</dbReference>
<evidence type="ECO:0000256" key="2">
    <source>
        <dbReference type="ARBA" id="ARBA00022737"/>
    </source>
</evidence>
<feature type="repeat" description="ANK" evidence="7">
    <location>
        <begin position="252"/>
        <end position="284"/>
    </location>
</feature>
<feature type="active site" description="Proton acceptor" evidence="8">
    <location>
        <position position="699"/>
    </location>
</feature>
<feature type="domain" description="PNPLA" evidence="10">
    <location>
        <begin position="511"/>
        <end position="712"/>
    </location>
</feature>
<dbReference type="Gene3D" id="1.25.40.20">
    <property type="entry name" value="Ankyrin repeat-containing domain"/>
    <property type="match status" value="2"/>
</dbReference>
<dbReference type="PANTHER" id="PTHR24139:SF34">
    <property type="entry name" value="85_88 KDA CALCIUM-INDEPENDENT PHOSPHOLIPASE A2"/>
    <property type="match status" value="1"/>
</dbReference>
<dbReference type="GO" id="GO:0047499">
    <property type="term" value="F:calcium-independent phospholipase A2 activity"/>
    <property type="evidence" value="ECO:0007669"/>
    <property type="project" value="InterPro"/>
</dbReference>
<evidence type="ECO:0000256" key="9">
    <source>
        <dbReference type="SAM" id="MobiDB-lite"/>
    </source>
</evidence>
<evidence type="ECO:0000256" key="3">
    <source>
        <dbReference type="ARBA" id="ARBA00022801"/>
    </source>
</evidence>
<dbReference type="EMBL" id="JARAKH010000020">
    <property type="protein sequence ID" value="KAK8393765.1"/>
    <property type="molecule type" value="Genomic_DNA"/>
</dbReference>
<dbReference type="SUPFAM" id="SSF52151">
    <property type="entry name" value="FabD/lysophospholipase-like"/>
    <property type="match status" value="1"/>
</dbReference>
<gene>
    <name evidence="11" type="ORF">O3P69_006823</name>
</gene>
<keyword evidence="5 8" id="KW-0443">Lipid metabolism</keyword>
<evidence type="ECO:0000256" key="8">
    <source>
        <dbReference type="PROSITE-ProRule" id="PRU01161"/>
    </source>
</evidence>
<proteinExistence type="predicted"/>
<accession>A0AAW0U4N4</accession>
<dbReference type="EC" id="3.1.1.4" evidence="1"/>
<keyword evidence="8" id="KW-0442">Lipid degradation</keyword>
<protein>
    <recommendedName>
        <fullName evidence="1">phospholipase A2</fullName>
        <ecNumber evidence="1">3.1.1.4</ecNumber>
    </recommendedName>
</protein>
<dbReference type="Pfam" id="PF12796">
    <property type="entry name" value="Ank_2"/>
    <property type="match status" value="2"/>
</dbReference>
<evidence type="ECO:0000256" key="5">
    <source>
        <dbReference type="ARBA" id="ARBA00023098"/>
    </source>
</evidence>
<evidence type="ECO:0000256" key="1">
    <source>
        <dbReference type="ARBA" id="ARBA00013278"/>
    </source>
</evidence>
<comment type="catalytic activity">
    <reaction evidence="6">
        <text>a 1,2-diacyl-sn-glycero-3-phosphocholine + H2O = a 1-acyl-sn-glycero-3-phosphocholine + a fatty acid + H(+)</text>
        <dbReference type="Rhea" id="RHEA:15801"/>
        <dbReference type="ChEBI" id="CHEBI:15377"/>
        <dbReference type="ChEBI" id="CHEBI:15378"/>
        <dbReference type="ChEBI" id="CHEBI:28868"/>
        <dbReference type="ChEBI" id="CHEBI:57643"/>
        <dbReference type="ChEBI" id="CHEBI:58168"/>
        <dbReference type="EC" id="3.1.1.4"/>
    </reaction>
    <physiologicalReaction direction="left-to-right" evidence="6">
        <dbReference type="Rhea" id="RHEA:15802"/>
    </physiologicalReaction>
</comment>
<dbReference type="GO" id="GO:2000304">
    <property type="term" value="P:positive regulation of ceramide biosynthetic process"/>
    <property type="evidence" value="ECO:0007669"/>
    <property type="project" value="TreeGrafter"/>
</dbReference>
<dbReference type="PROSITE" id="PS50297">
    <property type="entry name" value="ANK_REP_REGION"/>
    <property type="match status" value="3"/>
</dbReference>
<dbReference type="InterPro" id="IPR036770">
    <property type="entry name" value="Ankyrin_rpt-contain_sf"/>
</dbReference>
<feature type="repeat" description="ANK" evidence="7">
    <location>
        <begin position="344"/>
        <end position="376"/>
    </location>
</feature>
<dbReference type="SMART" id="SM00248">
    <property type="entry name" value="ANK"/>
    <property type="match status" value="6"/>
</dbReference>
<dbReference type="AlphaFoldDB" id="A0AAW0U4N4"/>
<dbReference type="GO" id="GO:0016042">
    <property type="term" value="P:lipid catabolic process"/>
    <property type="evidence" value="ECO:0007669"/>
    <property type="project" value="UniProtKB-UniRule"/>
</dbReference>
<dbReference type="Proteomes" id="UP001487740">
    <property type="component" value="Unassembled WGS sequence"/>
</dbReference>
<dbReference type="GO" id="GO:0052816">
    <property type="term" value="F:long-chain fatty acyl-CoA hydrolase activity"/>
    <property type="evidence" value="ECO:0007669"/>
    <property type="project" value="TreeGrafter"/>
</dbReference>
<feature type="compositionally biased region" description="Polar residues" evidence="9">
    <location>
        <begin position="955"/>
        <end position="971"/>
    </location>
</feature>
<dbReference type="InterPro" id="IPR047148">
    <property type="entry name" value="PLPL9"/>
</dbReference>
<dbReference type="Pfam" id="PF01734">
    <property type="entry name" value="Patatin"/>
    <property type="match status" value="1"/>
</dbReference>
<dbReference type="InterPro" id="IPR002641">
    <property type="entry name" value="PNPLA_dom"/>
</dbReference>
<feature type="active site" description="Nucleophile" evidence="8">
    <location>
        <position position="549"/>
    </location>
</feature>
<dbReference type="InterPro" id="IPR002110">
    <property type="entry name" value="Ankyrin_rpt"/>
</dbReference>
<feature type="repeat" description="ANK" evidence="7">
    <location>
        <begin position="377"/>
        <end position="409"/>
    </location>
</feature>
<evidence type="ECO:0000256" key="6">
    <source>
        <dbReference type="ARBA" id="ARBA00023422"/>
    </source>
</evidence>
<feature type="short sequence motif" description="GXGXXG" evidence="8">
    <location>
        <begin position="515"/>
        <end position="520"/>
    </location>
</feature>
<feature type="short sequence motif" description="DGA/G" evidence="8">
    <location>
        <begin position="699"/>
        <end position="701"/>
    </location>
</feature>
<dbReference type="SUPFAM" id="SSF48403">
    <property type="entry name" value="Ankyrin repeat"/>
    <property type="match status" value="1"/>
</dbReference>
<dbReference type="GO" id="GO:0005739">
    <property type="term" value="C:mitochondrion"/>
    <property type="evidence" value="ECO:0007669"/>
    <property type="project" value="TreeGrafter"/>
</dbReference>
<dbReference type="PROSITE" id="PS51635">
    <property type="entry name" value="PNPLA"/>
    <property type="match status" value="1"/>
</dbReference>
<keyword evidence="2" id="KW-0677">Repeat</keyword>
<evidence type="ECO:0000256" key="4">
    <source>
        <dbReference type="ARBA" id="ARBA00023043"/>
    </source>
</evidence>
<evidence type="ECO:0000256" key="7">
    <source>
        <dbReference type="PROSITE-ProRule" id="PRU00023"/>
    </source>
</evidence>
<evidence type="ECO:0000259" key="10">
    <source>
        <dbReference type="PROSITE" id="PS51635"/>
    </source>
</evidence>
<dbReference type="Gene3D" id="3.40.1090.10">
    <property type="entry name" value="Cytosolic phospholipase A2 catalytic domain"/>
    <property type="match status" value="1"/>
</dbReference>
<keyword evidence="3 8" id="KW-0378">Hydrolase</keyword>
<feature type="compositionally biased region" description="Low complexity" evidence="9">
    <location>
        <begin position="937"/>
        <end position="947"/>
    </location>
</feature>
<feature type="region of interest" description="Disordered" evidence="9">
    <location>
        <begin position="913"/>
        <end position="971"/>
    </location>
</feature>
<keyword evidence="4 7" id="KW-0040">ANK repeat</keyword>
<comment type="caution">
    <text evidence="11">The sequence shown here is derived from an EMBL/GenBank/DDBJ whole genome shotgun (WGS) entry which is preliminary data.</text>
</comment>
<reference evidence="11 12" key="1">
    <citation type="submission" date="2023-03" db="EMBL/GenBank/DDBJ databases">
        <title>High-quality genome of Scylla paramamosain provides insights in environmental adaptation.</title>
        <authorList>
            <person name="Zhang L."/>
        </authorList>
    </citation>
    <scope>NUCLEOTIDE SEQUENCE [LARGE SCALE GENOMIC DNA]</scope>
    <source>
        <strain evidence="11">LZ_2023a</strain>
        <tissue evidence="11">Muscle</tissue>
    </source>
</reference>
<evidence type="ECO:0000313" key="12">
    <source>
        <dbReference type="Proteomes" id="UP001487740"/>
    </source>
</evidence>
<feature type="repeat" description="ANK" evidence="7">
    <location>
        <begin position="186"/>
        <end position="218"/>
    </location>
</feature>
<sequence length="971" mass="107989">MDALEDVMDARTELLSDDAVICEDSLHVKMSQFFGKLARGLGWGPQPTKVNSVNWNDYANRAFTLVEGPFIIAPLAEDDIKEDPNLAFELIIHKEINSSRNAYSLLRSCTEDEAKKAYEAYRKILVPLVDSCGKEVLCHNVLQKILDFHREHTSWHVAHITTHFGFLEALKNEEVLSYLNVPEAEEGLYPLHVAVENESEKIIAALMAAGATLDVTDAKGNTPLHVAATKSVAVIQALKVKFHTVLNRKNHDQETPLLLAAQCSKLENIKHLIQIGANVNHHEEVVDPSTNPSYWEKVEKLCQSKDVSSKDLHKGGNLLHWVKTRELCDLCLDIGCDPNLLNSLHQTPLHVLVLRNRMQCIVTLLCRGAKANCADQEGITPLHMAAGLCSTTLVQAFIVFGGEINAENKRGETPRHLAAACKVEDKMKASERDRVIYLLHTVGAKRCAVKLAACSDGCVEEGNFNGVPLYEKPLLRSRWVMDEQLYRRQTSESIRWQLANRNHLQRTGRVLCLDGGGIKGLVMTQMLFVLEEVLGRPIQECFDWISGTSTGGFLALMLCMGKSVQDVQSLYYNLKEKVFVGGRPYEAGPLEEILIKEFGEDTVMSTIKSPRVMVTSTLADRLPPDLHLFRNYESPMSVLGMQEDSVFMHTHPPDKQKIWLAARCSGAAPTYFRTVKKEDGSKRVHQSSGDTCASEKFLDGGLVGNNPILDTLTEIEEWNMAVRSKGRESEVFTPTVVVSLGCGKPPVMLVDTVDVTIPSLMDVRRGLQAMYNLFNVLVEQACSSEGRVTDRARSWCSTLHVPFFRFNPQLSQDIALDEHDDECLMRMMWETRAYMKSQAKVLTQLKSLLVESDTIHHPTPLRVRRRSSHTPHSSSADAPDTPHKLLSEGNSPEEEVSFHSTLLDCNVESSERVLLEEEASPSHPPTPEPLISPDYVSSSEAPCSSPEEACEGSEKTPSSESPLDPATSNMG</sequence>
<organism evidence="11 12">
    <name type="scientific">Scylla paramamosain</name>
    <name type="common">Mud crab</name>
    <dbReference type="NCBI Taxonomy" id="85552"/>
    <lineage>
        <taxon>Eukaryota</taxon>
        <taxon>Metazoa</taxon>
        <taxon>Ecdysozoa</taxon>
        <taxon>Arthropoda</taxon>
        <taxon>Crustacea</taxon>
        <taxon>Multicrustacea</taxon>
        <taxon>Malacostraca</taxon>
        <taxon>Eumalacostraca</taxon>
        <taxon>Eucarida</taxon>
        <taxon>Decapoda</taxon>
        <taxon>Pleocyemata</taxon>
        <taxon>Brachyura</taxon>
        <taxon>Eubrachyura</taxon>
        <taxon>Portunoidea</taxon>
        <taxon>Portunidae</taxon>
        <taxon>Portuninae</taxon>
        <taxon>Scylla</taxon>
    </lineage>
</organism>
<keyword evidence="12" id="KW-1185">Reference proteome</keyword>
<name>A0AAW0U4N4_SCYPA</name>
<feature type="short sequence motif" description="GXSXG" evidence="8">
    <location>
        <begin position="547"/>
        <end position="551"/>
    </location>
</feature>
<dbReference type="PANTHER" id="PTHR24139">
    <property type="entry name" value="CALCIUM-INDEPENDENT PHOSPHOLIPASE A2"/>
    <property type="match status" value="1"/>
</dbReference>